<dbReference type="AlphaFoldDB" id="A0A2W2AYT4"/>
<organism evidence="1 2">
    <name type="scientific">Jiangella anatolica</name>
    <dbReference type="NCBI Taxonomy" id="2670374"/>
    <lineage>
        <taxon>Bacteria</taxon>
        <taxon>Bacillati</taxon>
        <taxon>Actinomycetota</taxon>
        <taxon>Actinomycetes</taxon>
        <taxon>Jiangellales</taxon>
        <taxon>Jiangellaceae</taxon>
        <taxon>Jiangella</taxon>
    </lineage>
</organism>
<evidence type="ECO:0000313" key="2">
    <source>
        <dbReference type="Proteomes" id="UP000248764"/>
    </source>
</evidence>
<keyword evidence="2" id="KW-1185">Reference proteome</keyword>
<protein>
    <submittedName>
        <fullName evidence="1">Uncharacterized protein</fullName>
    </submittedName>
</protein>
<evidence type="ECO:0000313" key="1">
    <source>
        <dbReference type="EMBL" id="PZF80375.1"/>
    </source>
</evidence>
<name>A0A2W2AYT4_9ACTN</name>
<sequence>MIQMRELPGHDVRMQPEEDDPALLVGAHVVEAGRRQAWPFLNLYNPDTEREVRLYIDTTFSVHPGWSALQQDDDPVLNALDSLNGLMVTAVERTDHALRLVLGNEYLQIDGDDNRLTTHSPWWIGVP</sequence>
<accession>A0A2W2AYT4</accession>
<reference evidence="1 2" key="1">
    <citation type="submission" date="2018-01" db="EMBL/GenBank/DDBJ databases">
        <title>Draft genome sequence of Jiangella sp. GTF31.</title>
        <authorList>
            <person name="Sahin N."/>
            <person name="Ay H."/>
            <person name="Saygin H."/>
        </authorList>
    </citation>
    <scope>NUCLEOTIDE SEQUENCE [LARGE SCALE GENOMIC DNA]</scope>
    <source>
        <strain evidence="1 2">GTF31</strain>
    </source>
</reference>
<dbReference type="Proteomes" id="UP000248764">
    <property type="component" value="Unassembled WGS sequence"/>
</dbReference>
<comment type="caution">
    <text evidence="1">The sequence shown here is derived from an EMBL/GenBank/DDBJ whole genome shotgun (WGS) entry which is preliminary data.</text>
</comment>
<gene>
    <name evidence="1" type="ORF">C1I92_26395</name>
</gene>
<dbReference type="EMBL" id="POTW01000090">
    <property type="protein sequence ID" value="PZF80375.1"/>
    <property type="molecule type" value="Genomic_DNA"/>
</dbReference>
<proteinExistence type="predicted"/>